<dbReference type="Pfam" id="PF08378">
    <property type="entry name" value="NERD"/>
    <property type="match status" value="1"/>
</dbReference>
<reference evidence="2 3" key="1">
    <citation type="submission" date="2022-03" db="EMBL/GenBank/DDBJ databases">
        <title>Metagenome-assembled genomes from swine fecal metagenomes.</title>
        <authorList>
            <person name="Holman D.B."/>
            <person name="Kommadath A."/>
        </authorList>
    </citation>
    <scope>NUCLEOTIDE SEQUENCE [LARGE SCALE GENOMIC DNA]</scope>
    <source>
        <strain evidence="2">SUG147</strain>
    </source>
</reference>
<evidence type="ECO:0000313" key="2">
    <source>
        <dbReference type="EMBL" id="MCI5756143.1"/>
    </source>
</evidence>
<dbReference type="PROSITE" id="PS50965">
    <property type="entry name" value="NERD"/>
    <property type="match status" value="1"/>
</dbReference>
<evidence type="ECO:0000313" key="3">
    <source>
        <dbReference type="Proteomes" id="UP001139365"/>
    </source>
</evidence>
<name>A0AAE3FKD1_9BACT</name>
<feature type="domain" description="NERD" evidence="1">
    <location>
        <begin position="45"/>
        <end position="166"/>
    </location>
</feature>
<dbReference type="EMBL" id="JALEMU010000123">
    <property type="protein sequence ID" value="MCI5756143.1"/>
    <property type="molecule type" value="Genomic_DNA"/>
</dbReference>
<dbReference type="Proteomes" id="UP001139365">
    <property type="component" value="Unassembled WGS sequence"/>
</dbReference>
<protein>
    <submittedName>
        <fullName evidence="2">NERD domain-containing protein</fullName>
    </submittedName>
</protein>
<sequence length="216" mass="24405">MSYFIIAIIIAVFIAIAVSTCRNDNGSFRTPYPDPSYDEREIYRAGEKGEYRAASAIKSILYKDDWHTCNFEFSVDGREAECDILVVNTNGIFIFEVKSFSGSLSGCETDDTWEKVKESDGGNLYSKEIKNPIKQVRRQIWLLKELLGSYGIYDFWIDGYVLLVNANPHDESEYILTDLSEVERIIHTPGKHPLNKSKKDAVISAINAVISENQAA</sequence>
<dbReference type="AlphaFoldDB" id="A0AAE3FKD1"/>
<accession>A0AAE3FKD1</accession>
<organism evidence="2 3">
    <name type="scientific">Candidatus Colimorpha enterica</name>
    <dbReference type="NCBI Taxonomy" id="3083063"/>
    <lineage>
        <taxon>Bacteria</taxon>
        <taxon>Pseudomonadati</taxon>
        <taxon>Bacteroidota</taxon>
        <taxon>Bacteroidia</taxon>
        <taxon>Bacteroidales</taxon>
        <taxon>Candidatus Colimorpha</taxon>
    </lineage>
</organism>
<proteinExistence type="predicted"/>
<evidence type="ECO:0000259" key="1">
    <source>
        <dbReference type="PROSITE" id="PS50965"/>
    </source>
</evidence>
<comment type="caution">
    <text evidence="2">The sequence shown here is derived from an EMBL/GenBank/DDBJ whole genome shotgun (WGS) entry which is preliminary data.</text>
</comment>
<dbReference type="InterPro" id="IPR011528">
    <property type="entry name" value="NERD"/>
</dbReference>
<gene>
    <name evidence="2" type="ORF">MR241_07610</name>
</gene>